<comment type="subcellular location">
    <subcellularLocation>
        <location evidence="1">Cytoplasm</location>
    </subcellularLocation>
</comment>
<dbReference type="PANTHER" id="PTHR44154">
    <property type="entry name" value="QUINONE OXIDOREDUCTASE"/>
    <property type="match status" value="1"/>
</dbReference>
<dbReference type="PROSITE" id="PS01162">
    <property type="entry name" value="QOR_ZETA_CRYSTAL"/>
    <property type="match status" value="1"/>
</dbReference>
<sequence length="329" mass="34531">MKAIILPEHGGPELFRVEEIPKPVIKLGHVLIQVAASSVNPVDFKIRQGLIPIGPDLPGILHGDMAGVVAEVAADVEGFAPGDEVYGCVGGFKGLPGVLADYALADARLLAKKPSNLSMTEAAALPLVTITAWNALMDRAKVREGQKVLVHAAAGGVGHVGLQLAKATGAEVHVTASSDEKIALGKSLGADVGINYKEHSVEEYVAEHTGGEGYDVVFDTVGTTRLDDSFQAAKLGGTVVSIAARSTHDLTNVHVRGLTLHVVFMLLPMVRNDGRERHGAILKEATQLAESGKLRPHLHAEVFPFEHVGDAHALLESGNVLGKVVLTNG</sequence>
<accession>A0A382F0N7</accession>
<dbReference type="CDD" id="cd08272">
    <property type="entry name" value="MDR6"/>
    <property type="match status" value="1"/>
</dbReference>
<comment type="subunit">
    <text evidence="2">Homotetramer.</text>
</comment>
<evidence type="ECO:0000259" key="6">
    <source>
        <dbReference type="SMART" id="SM00829"/>
    </source>
</evidence>
<dbReference type="InterPro" id="IPR013154">
    <property type="entry name" value="ADH-like_N"/>
</dbReference>
<name>A0A382F0N7_9ZZZZ</name>
<keyword evidence="3" id="KW-0963">Cytoplasm</keyword>
<dbReference type="SUPFAM" id="SSF51735">
    <property type="entry name" value="NAD(P)-binding Rossmann-fold domains"/>
    <property type="match status" value="1"/>
</dbReference>
<evidence type="ECO:0000256" key="3">
    <source>
        <dbReference type="ARBA" id="ARBA00022490"/>
    </source>
</evidence>
<proteinExistence type="predicted"/>
<dbReference type="GO" id="GO:0008270">
    <property type="term" value="F:zinc ion binding"/>
    <property type="evidence" value="ECO:0007669"/>
    <property type="project" value="InterPro"/>
</dbReference>
<keyword evidence="4" id="KW-0521">NADP</keyword>
<reference evidence="7" key="1">
    <citation type="submission" date="2018-05" db="EMBL/GenBank/DDBJ databases">
        <authorList>
            <person name="Lanie J.A."/>
            <person name="Ng W.-L."/>
            <person name="Kazmierczak K.M."/>
            <person name="Andrzejewski T.M."/>
            <person name="Davidsen T.M."/>
            <person name="Wayne K.J."/>
            <person name="Tettelin H."/>
            <person name="Glass J.I."/>
            <person name="Rusch D."/>
            <person name="Podicherti R."/>
            <person name="Tsui H.-C.T."/>
            <person name="Winkler M.E."/>
        </authorList>
    </citation>
    <scope>NUCLEOTIDE SEQUENCE</scope>
</reference>
<dbReference type="GO" id="GO:0003723">
    <property type="term" value="F:RNA binding"/>
    <property type="evidence" value="ECO:0007669"/>
    <property type="project" value="UniProtKB-KW"/>
</dbReference>
<keyword evidence="5" id="KW-0694">RNA-binding</keyword>
<organism evidence="7">
    <name type="scientific">marine metagenome</name>
    <dbReference type="NCBI Taxonomy" id="408172"/>
    <lineage>
        <taxon>unclassified sequences</taxon>
        <taxon>metagenomes</taxon>
        <taxon>ecological metagenomes</taxon>
    </lineage>
</organism>
<dbReference type="GO" id="GO:0016491">
    <property type="term" value="F:oxidoreductase activity"/>
    <property type="evidence" value="ECO:0007669"/>
    <property type="project" value="InterPro"/>
</dbReference>
<dbReference type="Gene3D" id="3.40.50.720">
    <property type="entry name" value="NAD(P)-binding Rossmann-like Domain"/>
    <property type="match status" value="1"/>
</dbReference>
<protein>
    <recommendedName>
        <fullName evidence="6">Enoyl reductase (ER) domain-containing protein</fullName>
    </recommendedName>
</protein>
<dbReference type="Pfam" id="PF13602">
    <property type="entry name" value="ADH_zinc_N_2"/>
    <property type="match status" value="1"/>
</dbReference>
<evidence type="ECO:0000256" key="2">
    <source>
        <dbReference type="ARBA" id="ARBA00011881"/>
    </source>
</evidence>
<dbReference type="PANTHER" id="PTHR44154:SF1">
    <property type="entry name" value="QUINONE OXIDOREDUCTASE"/>
    <property type="match status" value="1"/>
</dbReference>
<dbReference type="EMBL" id="UINC01047032">
    <property type="protein sequence ID" value="SVB55783.1"/>
    <property type="molecule type" value="Genomic_DNA"/>
</dbReference>
<gene>
    <name evidence="7" type="ORF">METZ01_LOCUS208637</name>
</gene>
<evidence type="ECO:0000256" key="1">
    <source>
        <dbReference type="ARBA" id="ARBA00004496"/>
    </source>
</evidence>
<dbReference type="InterPro" id="IPR020843">
    <property type="entry name" value="ER"/>
</dbReference>
<dbReference type="AlphaFoldDB" id="A0A382F0N7"/>
<evidence type="ECO:0000256" key="5">
    <source>
        <dbReference type="ARBA" id="ARBA00022884"/>
    </source>
</evidence>
<feature type="domain" description="Enoyl reductase (ER)" evidence="6">
    <location>
        <begin position="10"/>
        <end position="326"/>
    </location>
</feature>
<dbReference type="Pfam" id="PF08240">
    <property type="entry name" value="ADH_N"/>
    <property type="match status" value="1"/>
</dbReference>
<evidence type="ECO:0000256" key="4">
    <source>
        <dbReference type="ARBA" id="ARBA00022857"/>
    </source>
</evidence>
<evidence type="ECO:0000313" key="7">
    <source>
        <dbReference type="EMBL" id="SVB55783.1"/>
    </source>
</evidence>
<dbReference type="InterPro" id="IPR002364">
    <property type="entry name" value="Quin_OxRdtase/zeta-crystal_CS"/>
</dbReference>
<dbReference type="InterPro" id="IPR011032">
    <property type="entry name" value="GroES-like_sf"/>
</dbReference>
<dbReference type="InterPro" id="IPR036291">
    <property type="entry name" value="NAD(P)-bd_dom_sf"/>
</dbReference>
<dbReference type="SMART" id="SM00829">
    <property type="entry name" value="PKS_ER"/>
    <property type="match status" value="1"/>
</dbReference>
<dbReference type="SUPFAM" id="SSF50129">
    <property type="entry name" value="GroES-like"/>
    <property type="match status" value="1"/>
</dbReference>
<dbReference type="InterPro" id="IPR051603">
    <property type="entry name" value="Zinc-ADH_QOR/CCCR"/>
</dbReference>
<dbReference type="GO" id="GO:0005737">
    <property type="term" value="C:cytoplasm"/>
    <property type="evidence" value="ECO:0007669"/>
    <property type="project" value="UniProtKB-SubCell"/>
</dbReference>
<dbReference type="Gene3D" id="3.90.180.10">
    <property type="entry name" value="Medium-chain alcohol dehydrogenases, catalytic domain"/>
    <property type="match status" value="1"/>
</dbReference>